<keyword evidence="3 7" id="KW-0812">Transmembrane</keyword>
<dbReference type="Gene3D" id="2.60.40.1660">
    <property type="entry name" value="Na, k-atpase alpha subunit"/>
    <property type="match status" value="1"/>
</dbReference>
<reference evidence="9" key="1">
    <citation type="submission" date="2025-08" db="UniProtKB">
        <authorList>
            <consortium name="RefSeq"/>
        </authorList>
    </citation>
    <scope>IDENTIFICATION</scope>
    <source>
        <tissue evidence="9">Whole larvae</tissue>
    </source>
</reference>
<keyword evidence="4" id="KW-0735">Signal-anchor</keyword>
<accession>A0ABM3MZK7</accession>
<evidence type="ECO:0000256" key="4">
    <source>
        <dbReference type="ARBA" id="ARBA00022968"/>
    </source>
</evidence>
<keyword evidence="8" id="KW-1185">Reference proteome</keyword>
<evidence type="ECO:0000256" key="2">
    <source>
        <dbReference type="ARBA" id="ARBA00005876"/>
    </source>
</evidence>
<evidence type="ECO:0000256" key="3">
    <source>
        <dbReference type="ARBA" id="ARBA00022692"/>
    </source>
</evidence>
<sequence length="297" mass="33646">MTNTNAEEWIRAPPPSGPLWQRCAKIVYDPAEGSFLGRTPKRWGIVVTFYLVFYAVLAVLFAVCMGGLFLSLDPNKPTYTLSSSLIGANPGLTYRPLPWKGTILQYSTDKENSTDMYIRELEEIMEMYSHETWRATVTECTSDDSFGLPYSPCIFIKLNKIFDWVPEYYDDASNLPADMPEDLQDHIRSYDQAKLKQVWVSCAEEGSSTNSSRIQYPWGRALLGRYPFRSQVDHPSPILAVKLTPPVNTLYTVRCRAWAKNIIYNKSLKDASGYTRVQIHIEGNTAPVTEDPESVAT</sequence>
<dbReference type="RefSeq" id="XP_052756769.1">
    <property type="nucleotide sequence ID" value="XM_052900809.1"/>
</dbReference>
<keyword evidence="5 7" id="KW-1133">Transmembrane helix</keyword>
<evidence type="ECO:0000313" key="9">
    <source>
        <dbReference type="RefSeq" id="XP_052756769.1"/>
    </source>
</evidence>
<name>A0ABM3MZK7_GALME</name>
<protein>
    <submittedName>
        <fullName evidence="9">Sodium/potassium-transporting ATPase subunit beta-1-like</fullName>
    </submittedName>
</protein>
<feature type="transmembrane region" description="Helical" evidence="7">
    <location>
        <begin position="43"/>
        <end position="70"/>
    </location>
</feature>
<dbReference type="Pfam" id="PF00287">
    <property type="entry name" value="Na_K-ATPase"/>
    <property type="match status" value="1"/>
</dbReference>
<evidence type="ECO:0000256" key="6">
    <source>
        <dbReference type="ARBA" id="ARBA00023136"/>
    </source>
</evidence>
<dbReference type="InterPro" id="IPR038702">
    <property type="entry name" value="Na/K_ATPase_sub_beta_sf"/>
</dbReference>
<evidence type="ECO:0000256" key="5">
    <source>
        <dbReference type="ARBA" id="ARBA00022989"/>
    </source>
</evidence>
<evidence type="ECO:0000256" key="1">
    <source>
        <dbReference type="ARBA" id="ARBA00004606"/>
    </source>
</evidence>
<dbReference type="InterPro" id="IPR000402">
    <property type="entry name" value="Na/K_ATPase_sub_beta"/>
</dbReference>
<gene>
    <name evidence="9" type="primary">LOC113522352</name>
</gene>
<dbReference type="GeneID" id="113522352"/>
<organism evidence="8 9">
    <name type="scientific">Galleria mellonella</name>
    <name type="common">Greater wax moth</name>
    <dbReference type="NCBI Taxonomy" id="7137"/>
    <lineage>
        <taxon>Eukaryota</taxon>
        <taxon>Metazoa</taxon>
        <taxon>Ecdysozoa</taxon>
        <taxon>Arthropoda</taxon>
        <taxon>Hexapoda</taxon>
        <taxon>Insecta</taxon>
        <taxon>Pterygota</taxon>
        <taxon>Neoptera</taxon>
        <taxon>Endopterygota</taxon>
        <taxon>Lepidoptera</taxon>
        <taxon>Glossata</taxon>
        <taxon>Ditrysia</taxon>
        <taxon>Pyraloidea</taxon>
        <taxon>Pyralidae</taxon>
        <taxon>Galleriinae</taxon>
        <taxon>Galleria</taxon>
    </lineage>
</organism>
<dbReference type="PANTHER" id="PTHR11523:SF31">
    <property type="entry name" value="AT04468P-RELATED"/>
    <property type="match status" value="1"/>
</dbReference>
<comment type="subcellular location">
    <subcellularLocation>
        <location evidence="1">Membrane</location>
        <topology evidence="1">Single-pass type II membrane protein</topology>
    </subcellularLocation>
</comment>
<dbReference type="PANTHER" id="PTHR11523">
    <property type="entry name" value="SODIUM/POTASSIUM-DEPENDENT ATPASE BETA SUBUNIT"/>
    <property type="match status" value="1"/>
</dbReference>
<proteinExistence type="inferred from homology"/>
<keyword evidence="6 7" id="KW-0472">Membrane</keyword>
<dbReference type="Proteomes" id="UP001652740">
    <property type="component" value="Unplaced"/>
</dbReference>
<comment type="similarity">
    <text evidence="2">Belongs to the X(+)/potassium ATPases subunit beta family.</text>
</comment>
<evidence type="ECO:0000313" key="8">
    <source>
        <dbReference type="Proteomes" id="UP001652740"/>
    </source>
</evidence>
<evidence type="ECO:0000256" key="7">
    <source>
        <dbReference type="SAM" id="Phobius"/>
    </source>
</evidence>